<feature type="transmembrane region" description="Helical" evidence="1">
    <location>
        <begin position="48"/>
        <end position="77"/>
    </location>
</feature>
<dbReference type="AlphaFoldDB" id="A0A7J8EJS6"/>
<comment type="caution">
    <text evidence="2">The sequence shown here is derived from an EMBL/GenBank/DDBJ whole genome shotgun (WGS) entry which is preliminary data.</text>
</comment>
<reference evidence="2 3" key="1">
    <citation type="journal article" date="2020" name="Nature">
        <title>Six reference-quality genomes reveal evolution of bat adaptations.</title>
        <authorList>
            <person name="Jebb D."/>
            <person name="Huang Z."/>
            <person name="Pippel M."/>
            <person name="Hughes G.M."/>
            <person name="Lavrichenko K."/>
            <person name="Devanna P."/>
            <person name="Winkler S."/>
            <person name="Jermiin L.S."/>
            <person name="Skirmuntt E.C."/>
            <person name="Katzourakis A."/>
            <person name="Burkitt-Gray L."/>
            <person name="Ray D.A."/>
            <person name="Sullivan K.A.M."/>
            <person name="Roscito J.G."/>
            <person name="Kirilenko B.M."/>
            <person name="Davalos L.M."/>
            <person name="Corthals A.P."/>
            <person name="Power M.L."/>
            <person name="Jones G."/>
            <person name="Ransome R.D."/>
            <person name="Dechmann D.K.N."/>
            <person name="Locatelli A.G."/>
            <person name="Puechmaille S.J."/>
            <person name="Fedrigo O."/>
            <person name="Jarvis E.D."/>
            <person name="Hiller M."/>
            <person name="Vernes S.C."/>
            <person name="Myers E.W."/>
            <person name="Teeling E.C."/>
        </authorList>
    </citation>
    <scope>NUCLEOTIDE SEQUENCE [LARGE SCALE GENOMIC DNA]</scope>
    <source>
        <strain evidence="2">MRouAeg1</strain>
        <tissue evidence="2">Muscle</tissue>
    </source>
</reference>
<dbReference type="EMBL" id="JACASE010000009">
    <property type="protein sequence ID" value="KAF6435747.1"/>
    <property type="molecule type" value="Genomic_DNA"/>
</dbReference>
<gene>
    <name evidence="2" type="ORF">HJG63_012483</name>
</gene>
<evidence type="ECO:0000313" key="3">
    <source>
        <dbReference type="Proteomes" id="UP000593571"/>
    </source>
</evidence>
<keyword evidence="1" id="KW-0472">Membrane</keyword>
<evidence type="ECO:0000256" key="1">
    <source>
        <dbReference type="SAM" id="Phobius"/>
    </source>
</evidence>
<accession>A0A7J8EJS6</accession>
<protein>
    <submittedName>
        <fullName evidence="2">Uncharacterized protein</fullName>
    </submittedName>
</protein>
<keyword evidence="1" id="KW-1133">Transmembrane helix</keyword>
<feature type="transmembrane region" description="Helical" evidence="1">
    <location>
        <begin position="98"/>
        <end position="116"/>
    </location>
</feature>
<evidence type="ECO:0000313" key="2">
    <source>
        <dbReference type="EMBL" id="KAF6435747.1"/>
    </source>
</evidence>
<dbReference type="Proteomes" id="UP000593571">
    <property type="component" value="Unassembled WGS sequence"/>
</dbReference>
<organism evidence="2 3">
    <name type="scientific">Rousettus aegyptiacus</name>
    <name type="common">Egyptian fruit bat</name>
    <name type="synonym">Pteropus aegyptiacus</name>
    <dbReference type="NCBI Taxonomy" id="9407"/>
    <lineage>
        <taxon>Eukaryota</taxon>
        <taxon>Metazoa</taxon>
        <taxon>Chordata</taxon>
        <taxon>Craniata</taxon>
        <taxon>Vertebrata</taxon>
        <taxon>Euteleostomi</taxon>
        <taxon>Mammalia</taxon>
        <taxon>Eutheria</taxon>
        <taxon>Laurasiatheria</taxon>
        <taxon>Chiroptera</taxon>
        <taxon>Yinpterochiroptera</taxon>
        <taxon>Pteropodoidea</taxon>
        <taxon>Pteropodidae</taxon>
        <taxon>Rousettinae</taxon>
        <taxon>Rousettus</taxon>
    </lineage>
</organism>
<keyword evidence="1" id="KW-0812">Transmembrane</keyword>
<keyword evidence="3" id="KW-1185">Reference proteome</keyword>
<proteinExistence type="predicted"/>
<sequence>MELLSHMVVLFLIFQGTSILFSTVAMDSNLESHQLCIRGAFSPHPHQHLFFDLLIIAILTGAKGYLIVILICTSLMISDIKHLFLCLLVICMSSLEKCLFRSFANFLIGLFVFLVLSCMYF</sequence>
<name>A0A7J8EJS6_ROUAE</name>